<organism evidence="1 2">
    <name type="scientific">Paraflavitalea soli</name>
    <dbReference type="NCBI Taxonomy" id="2315862"/>
    <lineage>
        <taxon>Bacteria</taxon>
        <taxon>Pseudomonadati</taxon>
        <taxon>Bacteroidota</taxon>
        <taxon>Chitinophagia</taxon>
        <taxon>Chitinophagales</taxon>
        <taxon>Chitinophagaceae</taxon>
        <taxon>Paraflavitalea</taxon>
    </lineage>
</organism>
<dbReference type="AlphaFoldDB" id="A0A3B7MX52"/>
<dbReference type="EMBL" id="CP032157">
    <property type="protein sequence ID" value="AXY77640.1"/>
    <property type="molecule type" value="Genomic_DNA"/>
</dbReference>
<dbReference type="RefSeq" id="WP_119053513.1">
    <property type="nucleotide sequence ID" value="NZ_CP032157.1"/>
</dbReference>
<proteinExistence type="predicted"/>
<dbReference type="OrthoDB" id="9151249at2"/>
<keyword evidence="2" id="KW-1185">Reference proteome</keyword>
<reference evidence="1 2" key="1">
    <citation type="submission" date="2018-09" db="EMBL/GenBank/DDBJ databases">
        <title>Genome sequencing of strain 6GH32-13.</title>
        <authorList>
            <person name="Weon H.-Y."/>
            <person name="Heo J."/>
            <person name="Kwon S.-W."/>
        </authorList>
    </citation>
    <scope>NUCLEOTIDE SEQUENCE [LARGE SCALE GENOMIC DNA]</scope>
    <source>
        <strain evidence="1 2">5GH32-13</strain>
    </source>
</reference>
<accession>A0A3B7MX52</accession>
<dbReference type="Proteomes" id="UP000263900">
    <property type="component" value="Chromosome"/>
</dbReference>
<protein>
    <submittedName>
        <fullName evidence="1">Uncharacterized protein</fullName>
    </submittedName>
</protein>
<name>A0A3B7MX52_9BACT</name>
<sequence>MRLTTKDHFWIWFKSNSEIYRKIGEMSKKEARYWLNELYAHLRSCGRNIHPYILFPKDESTRQLIISANGNLNYFEQVMELVSKAPVVPGWEIIGFYPPCAIDRRIKEGFGHTGIDPHNLWFKLYEEEDGQAHIVVFAEAFKPDDEVFVKAVEAVLMNVLGEYALRTELVGFEVDELENSIYEEEGECYKLQELPVQLERMRFSGLVVDAQGEIKQKR</sequence>
<dbReference type="KEGG" id="pseg:D3H65_28270"/>
<evidence type="ECO:0000313" key="1">
    <source>
        <dbReference type="EMBL" id="AXY77640.1"/>
    </source>
</evidence>
<evidence type="ECO:0000313" key="2">
    <source>
        <dbReference type="Proteomes" id="UP000263900"/>
    </source>
</evidence>
<gene>
    <name evidence="1" type="ORF">D3H65_28270</name>
</gene>